<dbReference type="InterPro" id="IPR011705">
    <property type="entry name" value="BACK"/>
</dbReference>
<dbReference type="Proteomes" id="UP000007303">
    <property type="component" value="Unassembled WGS sequence"/>
</dbReference>
<evidence type="ECO:0000313" key="5">
    <source>
        <dbReference type="Proteomes" id="UP000007303"/>
    </source>
</evidence>
<dbReference type="AlphaFoldDB" id="H3D1P7"/>
<dbReference type="InParanoid" id="H3D1P7"/>
<reference evidence="4" key="3">
    <citation type="submission" date="2025-09" db="UniProtKB">
        <authorList>
            <consortium name="Ensembl"/>
        </authorList>
    </citation>
    <scope>IDENTIFICATION</scope>
</reference>
<reference evidence="4" key="2">
    <citation type="submission" date="2025-08" db="UniProtKB">
        <authorList>
            <consortium name="Ensembl"/>
        </authorList>
    </citation>
    <scope>IDENTIFICATION</scope>
</reference>
<proteinExistence type="predicted"/>
<sequence>FRNLAHSHGLLDGLRALRRGGRLHDVVLLVEGRPIPAHRVLLAASCDYFRGMFAGGLREAEQTEVSIHSVSFTAMKKLLDYIYTSEIELDLECVQEVLVAATLLQLDVVISFCCEFVYSWLDESNVLEVLGLADAYGLQQLRAKVHSYLLRNIQTFSRTEEYRLLPQDEVFRALSSDQLQVSSEKQVYDAALHYHFSPEQVESNQVYLQENLRMLDAVRFCLMDQHLLQQLRQRLSPCPLRDAVSAALHYHQQELLQPVLQSAGTQMRSTLRCILGFGGRFSSGSRASGENVFQVFHPSWDQWKTLPSSQNPRLSNQGVAVLNNFAYVIGGDKNTDGCEAERRCWRYDPRHNRWCSIQPLQRQRTDHCVCVLGGHLYAIGGRDYARELRSVERYDPLTNTWDYVCPLRRQVYAHAGAELDGRIYISCGCRGPTYLTETYCFHPATNSWSPCAHGPVARAWHAMAAVDGRLYVIGGSNDQFRYRRDILTVARFHPEADSWSTMAPLPVGHGESGVAVLGRRIYILGGRSHDRGKCAKYVHVYDTDSDDWSTSVGLRQRVSGLAACVVLMPPSLLAKASSWAHHSAAWWEDADEDTVEESSDE</sequence>
<dbReference type="PANTHER" id="PTHR45632">
    <property type="entry name" value="LD33804P"/>
    <property type="match status" value="1"/>
</dbReference>
<dbReference type="OMA" id="ACYKPST"/>
<dbReference type="Pfam" id="PF01344">
    <property type="entry name" value="Kelch_1"/>
    <property type="match status" value="1"/>
</dbReference>
<dbReference type="GeneTree" id="ENSGT00940000159598"/>
<name>H3D1P7_TETNG</name>
<reference evidence="5" key="1">
    <citation type="journal article" date="2004" name="Nature">
        <title>Genome duplication in the teleost fish Tetraodon nigroviridis reveals the early vertebrate proto-karyotype.</title>
        <authorList>
            <person name="Jaillon O."/>
            <person name="Aury J.-M."/>
            <person name="Brunet F."/>
            <person name="Petit J.-L."/>
            <person name="Stange-Thomann N."/>
            <person name="Mauceli E."/>
            <person name="Bouneau L."/>
            <person name="Fischer C."/>
            <person name="Ozouf-Costaz C."/>
            <person name="Bernot A."/>
            <person name="Nicaud S."/>
            <person name="Jaffe D."/>
            <person name="Fisher S."/>
            <person name="Lutfalla G."/>
            <person name="Dossat C."/>
            <person name="Segurens B."/>
            <person name="Dasilva C."/>
            <person name="Salanoubat M."/>
            <person name="Levy M."/>
            <person name="Boudet N."/>
            <person name="Castellano S."/>
            <person name="Anthouard V."/>
            <person name="Jubin C."/>
            <person name="Castelli V."/>
            <person name="Katinka M."/>
            <person name="Vacherie B."/>
            <person name="Biemont C."/>
            <person name="Skalli Z."/>
            <person name="Cattolico L."/>
            <person name="Poulain J."/>
            <person name="De Berardinis V."/>
            <person name="Cruaud C."/>
            <person name="Duprat S."/>
            <person name="Brottier P."/>
            <person name="Coutanceau J.-P."/>
            <person name="Gouzy J."/>
            <person name="Parra G."/>
            <person name="Lardier G."/>
            <person name="Chapple C."/>
            <person name="McKernan K.J."/>
            <person name="McEwan P."/>
            <person name="Bosak S."/>
            <person name="Kellis M."/>
            <person name="Volff J.-N."/>
            <person name="Guigo R."/>
            <person name="Zody M.C."/>
            <person name="Mesirov J."/>
            <person name="Lindblad-Toh K."/>
            <person name="Birren B."/>
            <person name="Nusbaum C."/>
            <person name="Kahn D."/>
            <person name="Robinson-Rechavi M."/>
            <person name="Laudet V."/>
            <person name="Schachter V."/>
            <person name="Quetier F."/>
            <person name="Saurin W."/>
            <person name="Scarpelli C."/>
            <person name="Wincker P."/>
            <person name="Lander E.S."/>
            <person name="Weissenbach J."/>
            <person name="Roest Crollius H."/>
        </authorList>
    </citation>
    <scope>NUCLEOTIDE SEQUENCE [LARGE SCALE GENOMIC DNA]</scope>
</reference>
<dbReference type="GO" id="GO:1904263">
    <property type="term" value="P:positive regulation of TORC1 signaling"/>
    <property type="evidence" value="ECO:0007669"/>
    <property type="project" value="TreeGrafter"/>
</dbReference>
<dbReference type="HOGENOM" id="CLU_004253_14_3_1"/>
<dbReference type="Ensembl" id="ENSTNIT00000014634.1">
    <property type="protein sequence ID" value="ENSTNIP00000014435.1"/>
    <property type="gene ID" value="ENSTNIG00000011488.1"/>
</dbReference>
<evidence type="ECO:0000256" key="1">
    <source>
        <dbReference type="ARBA" id="ARBA00022441"/>
    </source>
</evidence>
<dbReference type="PROSITE" id="PS50097">
    <property type="entry name" value="BTB"/>
    <property type="match status" value="1"/>
</dbReference>
<accession>H3D1P7</accession>
<dbReference type="Gene3D" id="1.25.40.420">
    <property type="match status" value="1"/>
</dbReference>
<dbReference type="Pfam" id="PF07707">
    <property type="entry name" value="BACK"/>
    <property type="match status" value="1"/>
</dbReference>
<dbReference type="SUPFAM" id="SSF54695">
    <property type="entry name" value="POZ domain"/>
    <property type="match status" value="1"/>
</dbReference>
<evidence type="ECO:0000259" key="3">
    <source>
        <dbReference type="PROSITE" id="PS50097"/>
    </source>
</evidence>
<dbReference type="Pfam" id="PF24681">
    <property type="entry name" value="Kelch_KLHDC2_KLHL20_DRC7"/>
    <property type="match status" value="1"/>
</dbReference>
<dbReference type="Pfam" id="PF00651">
    <property type="entry name" value="BTB"/>
    <property type="match status" value="1"/>
</dbReference>
<dbReference type="InterPro" id="IPR011333">
    <property type="entry name" value="SKP1/BTB/POZ_sf"/>
</dbReference>
<keyword evidence="5" id="KW-1185">Reference proteome</keyword>
<organism evidence="4 5">
    <name type="scientific">Tetraodon nigroviridis</name>
    <name type="common">Spotted green pufferfish</name>
    <name type="synonym">Chelonodon nigroviridis</name>
    <dbReference type="NCBI Taxonomy" id="99883"/>
    <lineage>
        <taxon>Eukaryota</taxon>
        <taxon>Metazoa</taxon>
        <taxon>Chordata</taxon>
        <taxon>Craniata</taxon>
        <taxon>Vertebrata</taxon>
        <taxon>Euteleostomi</taxon>
        <taxon>Actinopterygii</taxon>
        <taxon>Neopterygii</taxon>
        <taxon>Teleostei</taxon>
        <taxon>Neoteleostei</taxon>
        <taxon>Acanthomorphata</taxon>
        <taxon>Eupercaria</taxon>
        <taxon>Tetraodontiformes</taxon>
        <taxon>Tetradontoidea</taxon>
        <taxon>Tetraodontidae</taxon>
        <taxon>Tetraodon</taxon>
    </lineage>
</organism>
<keyword evidence="1" id="KW-0880">Kelch repeat</keyword>
<dbReference type="GO" id="GO:0006513">
    <property type="term" value="P:protein monoubiquitination"/>
    <property type="evidence" value="ECO:0007669"/>
    <property type="project" value="TreeGrafter"/>
</dbReference>
<dbReference type="PIRSF" id="PIRSF037037">
    <property type="entry name" value="Kelch-like_protein_gigaxonin"/>
    <property type="match status" value="1"/>
</dbReference>
<protein>
    <submittedName>
        <fullName evidence="4">Kelch like family member 22</fullName>
    </submittedName>
</protein>
<dbReference type="GO" id="GO:0072686">
    <property type="term" value="C:mitotic spindle"/>
    <property type="evidence" value="ECO:0007669"/>
    <property type="project" value="TreeGrafter"/>
</dbReference>
<keyword evidence="2" id="KW-0677">Repeat</keyword>
<dbReference type="Gene3D" id="3.30.710.10">
    <property type="entry name" value="Potassium Channel Kv1.1, Chain A"/>
    <property type="match status" value="1"/>
</dbReference>
<dbReference type="GO" id="GO:0005827">
    <property type="term" value="C:polar microtubule"/>
    <property type="evidence" value="ECO:0007669"/>
    <property type="project" value="TreeGrafter"/>
</dbReference>
<dbReference type="SMART" id="SM00612">
    <property type="entry name" value="Kelch"/>
    <property type="match status" value="6"/>
</dbReference>
<evidence type="ECO:0000256" key="2">
    <source>
        <dbReference type="ARBA" id="ARBA00022737"/>
    </source>
</evidence>
<dbReference type="SMART" id="SM00225">
    <property type="entry name" value="BTB"/>
    <property type="match status" value="1"/>
</dbReference>
<dbReference type="Gene3D" id="2.120.10.80">
    <property type="entry name" value="Kelch-type beta propeller"/>
    <property type="match status" value="1"/>
</dbReference>
<dbReference type="SMART" id="SM00875">
    <property type="entry name" value="BACK"/>
    <property type="match status" value="1"/>
</dbReference>
<evidence type="ECO:0000313" key="4">
    <source>
        <dbReference type="Ensembl" id="ENSTNIP00000014435.1"/>
    </source>
</evidence>
<dbReference type="InterPro" id="IPR006652">
    <property type="entry name" value="Kelch_1"/>
</dbReference>
<dbReference type="GO" id="GO:0005634">
    <property type="term" value="C:nucleus"/>
    <property type="evidence" value="ECO:0007669"/>
    <property type="project" value="TreeGrafter"/>
</dbReference>
<dbReference type="GO" id="GO:0005829">
    <property type="term" value="C:cytosol"/>
    <property type="evidence" value="ECO:0007669"/>
    <property type="project" value="TreeGrafter"/>
</dbReference>
<dbReference type="FunCoup" id="H3D1P7">
    <property type="interactions" value="693"/>
</dbReference>
<dbReference type="InterPro" id="IPR000210">
    <property type="entry name" value="BTB/POZ_dom"/>
</dbReference>
<dbReference type="GO" id="GO:0031463">
    <property type="term" value="C:Cul3-RING ubiquitin ligase complex"/>
    <property type="evidence" value="ECO:0007669"/>
    <property type="project" value="TreeGrafter"/>
</dbReference>
<dbReference type="InterPro" id="IPR017096">
    <property type="entry name" value="BTB-kelch_protein"/>
</dbReference>
<dbReference type="PANTHER" id="PTHR45632:SF5">
    <property type="entry name" value="KELCH-LIKE PROTEIN 22"/>
    <property type="match status" value="1"/>
</dbReference>
<dbReference type="SUPFAM" id="SSF117281">
    <property type="entry name" value="Kelch motif"/>
    <property type="match status" value="1"/>
</dbReference>
<dbReference type="GO" id="GO:0043161">
    <property type="term" value="P:proteasome-mediated ubiquitin-dependent protein catabolic process"/>
    <property type="evidence" value="ECO:0007669"/>
    <property type="project" value="TreeGrafter"/>
</dbReference>
<dbReference type="InterPro" id="IPR015915">
    <property type="entry name" value="Kelch-typ_b-propeller"/>
</dbReference>
<dbReference type="STRING" id="99883.ENSTNIP00000014435"/>
<dbReference type="UniPathway" id="UPA00143"/>
<feature type="domain" description="BTB" evidence="3">
    <location>
        <begin position="24"/>
        <end position="91"/>
    </location>
</feature>